<evidence type="ECO:0000256" key="6">
    <source>
        <dbReference type="SAM" id="Phobius"/>
    </source>
</evidence>
<feature type="transmembrane region" description="Helical" evidence="6">
    <location>
        <begin position="738"/>
        <end position="758"/>
    </location>
</feature>
<dbReference type="InterPro" id="IPR004869">
    <property type="entry name" value="MMPL_dom"/>
</dbReference>
<feature type="transmembrane region" description="Helical" evidence="6">
    <location>
        <begin position="277"/>
        <end position="298"/>
    </location>
</feature>
<evidence type="ECO:0000313" key="9">
    <source>
        <dbReference type="Proteomes" id="UP000321577"/>
    </source>
</evidence>
<organism evidence="8 9">
    <name type="scientific">Brevifollis gellanilyticus</name>
    <dbReference type="NCBI Taxonomy" id="748831"/>
    <lineage>
        <taxon>Bacteria</taxon>
        <taxon>Pseudomonadati</taxon>
        <taxon>Verrucomicrobiota</taxon>
        <taxon>Verrucomicrobiia</taxon>
        <taxon>Verrucomicrobiales</taxon>
        <taxon>Verrucomicrobiaceae</taxon>
    </lineage>
</organism>
<evidence type="ECO:0000256" key="5">
    <source>
        <dbReference type="ARBA" id="ARBA00023136"/>
    </source>
</evidence>
<sequence>MRLRLETDILATLPAEVPEVRALKLLRDGFAGGSDLIIALEAEDEATSEELTTSLAERLQKRTDLVKEVRWAQPMEAQAESGAALLAWCVQNADPVKLKEVQARLEGDGAKAQLQKALKSVGGSLDAEKVQRASYDPLGLLDSLDTSAAGALEGSLFGLVSEDGAFRVLMVTPATGVGNYKAAGAWLEQMKGEIAQVTKDETVTVRYTGEPAFQAEIGAGIEKDMSSTIGMTEVFIALLFWIMFRRLKPLMWIQGLVMLSMVLTLGFGGLIVGKLSIMSLGFAAIVLGIIVDYAVLIIQEARQHPQLDAKALRKLAAPGIAAGACTTAVVFLSLLFSGLPGLAEMGLLVAIGVIVGLGVMVFFAPKLAAGKQMEQMVTTRPAWHSNRGIAMAGTLILVLGIAGTFAVKGMPSFLTSAEALRPTKSEAMDTFQWVQERLGRNTEASVPVLITGPAADLRAKTEALSVKLDAAVKAGTLVRHMMPTMLVSDPQAQAANKAFIEWLLREQPRLEKEIDEAGFTEAAMGLLRGVCGVWKAGDTEAAAASILHRILATGERAENADMAKGEGVVLASVSLPGTPGLPDRAKLAELQKILTPDTGAWVAGWETLGGALSSLVRQDLNKQLMPIVGLIALTLFITFRRWRDLVLSVLLLAGGLGALAATMSLLGQGWNLASLAAIPLLLGTGIDYGIHILLALQRTGNDIRTVQATTGRAVFFSGMTTVIGFSSLFFAGNRGISSLGLACCLGTLWILMIVLWLLPHWRAWLGAKKAE</sequence>
<evidence type="ECO:0000256" key="3">
    <source>
        <dbReference type="ARBA" id="ARBA00022692"/>
    </source>
</evidence>
<dbReference type="EMBL" id="BKAG01000014">
    <property type="protein sequence ID" value="GEP43029.1"/>
    <property type="molecule type" value="Genomic_DNA"/>
</dbReference>
<dbReference type="PANTHER" id="PTHR33406:SF13">
    <property type="entry name" value="MEMBRANE PROTEIN YDFJ"/>
    <property type="match status" value="1"/>
</dbReference>
<comment type="caution">
    <text evidence="8">The sequence shown here is derived from an EMBL/GenBank/DDBJ whole genome shotgun (WGS) entry which is preliminary data.</text>
</comment>
<dbReference type="Pfam" id="PF03176">
    <property type="entry name" value="MMPL"/>
    <property type="match status" value="2"/>
</dbReference>
<gene>
    <name evidence="8" type="ORF">BGE01nite_23200</name>
</gene>
<feature type="domain" description="Membrane transport protein MMPL" evidence="7">
    <location>
        <begin position="155"/>
        <end position="369"/>
    </location>
</feature>
<evidence type="ECO:0000256" key="2">
    <source>
        <dbReference type="ARBA" id="ARBA00022475"/>
    </source>
</evidence>
<feature type="transmembrane region" description="Helical" evidence="6">
    <location>
        <begin position="251"/>
        <end position="271"/>
    </location>
</feature>
<dbReference type="PANTHER" id="PTHR33406">
    <property type="entry name" value="MEMBRANE PROTEIN MJ1562-RELATED"/>
    <property type="match status" value="1"/>
</dbReference>
<protein>
    <submittedName>
        <fullName evidence="8">Exporter</fullName>
    </submittedName>
</protein>
<dbReference type="Gene3D" id="1.20.1640.10">
    <property type="entry name" value="Multidrug efflux transporter AcrB transmembrane domain"/>
    <property type="match status" value="2"/>
</dbReference>
<name>A0A512M8G6_9BACT</name>
<feature type="transmembrane region" description="Helical" evidence="6">
    <location>
        <begin position="319"/>
        <end position="339"/>
    </location>
</feature>
<comment type="subcellular location">
    <subcellularLocation>
        <location evidence="1">Cell membrane</location>
        <topology evidence="1">Multi-pass membrane protein</topology>
    </subcellularLocation>
</comment>
<dbReference type="InterPro" id="IPR050545">
    <property type="entry name" value="Mycobact_MmpL"/>
</dbReference>
<evidence type="ECO:0000256" key="4">
    <source>
        <dbReference type="ARBA" id="ARBA00022989"/>
    </source>
</evidence>
<keyword evidence="5 6" id="KW-0472">Membrane</keyword>
<dbReference type="SUPFAM" id="SSF82866">
    <property type="entry name" value="Multidrug efflux transporter AcrB transmembrane domain"/>
    <property type="match status" value="2"/>
</dbReference>
<feature type="transmembrane region" description="Helical" evidence="6">
    <location>
        <begin position="672"/>
        <end position="694"/>
    </location>
</feature>
<evidence type="ECO:0000256" key="1">
    <source>
        <dbReference type="ARBA" id="ARBA00004651"/>
    </source>
</evidence>
<dbReference type="AlphaFoldDB" id="A0A512M8G6"/>
<feature type="transmembrane region" description="Helical" evidence="6">
    <location>
        <begin position="646"/>
        <end position="666"/>
    </location>
</feature>
<evidence type="ECO:0000259" key="7">
    <source>
        <dbReference type="Pfam" id="PF03176"/>
    </source>
</evidence>
<dbReference type="GO" id="GO:0005886">
    <property type="term" value="C:plasma membrane"/>
    <property type="evidence" value="ECO:0007669"/>
    <property type="project" value="UniProtKB-SubCell"/>
</dbReference>
<accession>A0A512M8G6</accession>
<keyword evidence="2" id="KW-1003">Cell membrane</keyword>
<feature type="transmembrane region" description="Helical" evidence="6">
    <location>
        <begin position="345"/>
        <end position="368"/>
    </location>
</feature>
<feature type="domain" description="Membrane transport protein MMPL" evidence="7">
    <location>
        <begin position="595"/>
        <end position="766"/>
    </location>
</feature>
<feature type="transmembrane region" description="Helical" evidence="6">
    <location>
        <begin position="623"/>
        <end position="639"/>
    </location>
</feature>
<reference evidence="8 9" key="1">
    <citation type="submission" date="2019-07" db="EMBL/GenBank/DDBJ databases">
        <title>Whole genome shotgun sequence of Brevifollis gellanilyticus NBRC 108608.</title>
        <authorList>
            <person name="Hosoyama A."/>
            <person name="Uohara A."/>
            <person name="Ohji S."/>
            <person name="Ichikawa N."/>
        </authorList>
    </citation>
    <scope>NUCLEOTIDE SEQUENCE [LARGE SCALE GENOMIC DNA]</scope>
    <source>
        <strain evidence="8 9">NBRC 108608</strain>
    </source>
</reference>
<proteinExistence type="predicted"/>
<keyword evidence="3 6" id="KW-0812">Transmembrane</keyword>
<keyword evidence="4 6" id="KW-1133">Transmembrane helix</keyword>
<feature type="transmembrane region" description="Helical" evidence="6">
    <location>
        <begin position="714"/>
        <end position="732"/>
    </location>
</feature>
<evidence type="ECO:0000313" key="8">
    <source>
        <dbReference type="EMBL" id="GEP43029.1"/>
    </source>
</evidence>
<feature type="transmembrane region" description="Helical" evidence="6">
    <location>
        <begin position="389"/>
        <end position="407"/>
    </location>
</feature>
<keyword evidence="9" id="KW-1185">Reference proteome</keyword>
<feature type="transmembrane region" description="Helical" evidence="6">
    <location>
        <begin position="225"/>
        <end position="244"/>
    </location>
</feature>
<dbReference type="Proteomes" id="UP000321577">
    <property type="component" value="Unassembled WGS sequence"/>
</dbReference>